<dbReference type="Proteomes" id="UP000824782">
    <property type="component" value="Unassembled WGS sequence"/>
</dbReference>
<comment type="caution">
    <text evidence="1">The sequence shown here is derived from an EMBL/GenBank/DDBJ whole genome shotgun (WGS) entry which is preliminary data.</text>
</comment>
<dbReference type="EMBL" id="WNYA01000001">
    <property type="protein sequence ID" value="KAG8591213.1"/>
    <property type="molecule type" value="Genomic_DNA"/>
</dbReference>
<keyword evidence="2" id="KW-1185">Reference proteome</keyword>
<evidence type="ECO:0000313" key="2">
    <source>
        <dbReference type="Proteomes" id="UP000824782"/>
    </source>
</evidence>
<proteinExistence type="predicted"/>
<gene>
    <name evidence="1" type="ORF">GDO81_000090</name>
</gene>
<accession>A0AAV7D205</accession>
<name>A0AAV7D205_ENGPU</name>
<dbReference type="AlphaFoldDB" id="A0AAV7D205"/>
<evidence type="ECO:0000313" key="1">
    <source>
        <dbReference type="EMBL" id="KAG8591213.1"/>
    </source>
</evidence>
<reference evidence="1" key="1">
    <citation type="thesis" date="2020" institute="ProQuest LLC" country="789 East Eisenhower Parkway, Ann Arbor, MI, USA">
        <title>Comparative Genomics and Chromosome Evolution.</title>
        <authorList>
            <person name="Mudd A.B."/>
        </authorList>
    </citation>
    <scope>NUCLEOTIDE SEQUENCE</scope>
    <source>
        <strain evidence="1">237g6f4</strain>
        <tissue evidence="1">Blood</tissue>
    </source>
</reference>
<protein>
    <submittedName>
        <fullName evidence="1">Uncharacterized protein</fullName>
    </submittedName>
</protein>
<sequence length="120" mass="13795">MTSLPVAYTEDLEHRTKFLSFLVNHRRGVALRPSCPRDGWQLIVMTHLQLNHIREALPHSSQCYCFSSTSSAKSPFYSQTENIWFIRQPPRIPLLCSGTPWPDSSHLPVMSCYIFSHCTT</sequence>
<organism evidence="1 2">
    <name type="scientific">Engystomops pustulosus</name>
    <name type="common">Tungara frog</name>
    <name type="synonym">Physalaemus pustulosus</name>
    <dbReference type="NCBI Taxonomy" id="76066"/>
    <lineage>
        <taxon>Eukaryota</taxon>
        <taxon>Metazoa</taxon>
        <taxon>Chordata</taxon>
        <taxon>Craniata</taxon>
        <taxon>Vertebrata</taxon>
        <taxon>Euteleostomi</taxon>
        <taxon>Amphibia</taxon>
        <taxon>Batrachia</taxon>
        <taxon>Anura</taxon>
        <taxon>Neobatrachia</taxon>
        <taxon>Hyloidea</taxon>
        <taxon>Leptodactylidae</taxon>
        <taxon>Leiuperinae</taxon>
        <taxon>Engystomops</taxon>
    </lineage>
</organism>